<dbReference type="EMBL" id="CAAHFG010000004">
    <property type="protein sequence ID" value="VGO16879.1"/>
    <property type="molecule type" value="Genomic_DNA"/>
</dbReference>
<dbReference type="GO" id="GO:0006814">
    <property type="term" value="P:sodium ion transport"/>
    <property type="evidence" value="ECO:0007669"/>
    <property type="project" value="InterPro"/>
</dbReference>
<organism evidence="9 10">
    <name type="scientific">Pontiella desulfatans</name>
    <dbReference type="NCBI Taxonomy" id="2750659"/>
    <lineage>
        <taxon>Bacteria</taxon>
        <taxon>Pseudomonadati</taxon>
        <taxon>Kiritimatiellota</taxon>
        <taxon>Kiritimatiellia</taxon>
        <taxon>Kiritimatiellales</taxon>
        <taxon>Pontiellaceae</taxon>
        <taxon>Pontiella</taxon>
    </lineage>
</organism>
<feature type="transmembrane region" description="Helical" evidence="8">
    <location>
        <begin position="115"/>
        <end position="137"/>
    </location>
</feature>
<feature type="transmembrane region" description="Helical" evidence="8">
    <location>
        <begin position="158"/>
        <end position="178"/>
    </location>
</feature>
<dbReference type="Pfam" id="PF13347">
    <property type="entry name" value="MFS_2"/>
    <property type="match status" value="1"/>
</dbReference>
<dbReference type="PANTHER" id="PTHR11328:SF24">
    <property type="entry name" value="MAJOR FACILITATOR SUPERFAMILY (MFS) PROFILE DOMAIN-CONTAINING PROTEIN"/>
    <property type="match status" value="1"/>
</dbReference>
<name>A0A6C2UAG3_PONDE</name>
<evidence type="ECO:0000256" key="1">
    <source>
        <dbReference type="ARBA" id="ARBA00004651"/>
    </source>
</evidence>
<comment type="subcellular location">
    <subcellularLocation>
        <location evidence="1">Cell membrane</location>
        <topology evidence="1">Multi-pass membrane protein</topology>
    </subcellularLocation>
</comment>
<dbReference type="GO" id="GO:0015293">
    <property type="term" value="F:symporter activity"/>
    <property type="evidence" value="ECO:0007669"/>
    <property type="project" value="InterPro"/>
</dbReference>
<evidence type="ECO:0000256" key="8">
    <source>
        <dbReference type="SAM" id="Phobius"/>
    </source>
</evidence>
<dbReference type="InterPro" id="IPR036259">
    <property type="entry name" value="MFS_trans_sf"/>
</dbReference>
<sequence>MPKEHYQTAEADKVPVLQKWLYSQGAILAVIGDHVVMEMAGIILNVNLFVRPSLVGLAGTLSRLWGACLDPLIGNWSDNSRSRMGRRRPFILIGAVLCGLSFPLIWMFQRGWSEYGIFTWFLLGSLLFYTAHTLFSVPFHTLALELSPDYHEKTRIAAWREFAAKSSFILVGWLFFFTEQFRDPIGGMRWVSLGLALLFIVSGVLPAFFVKERFYKVARLVGTESRPGRIGLKIKDEVSEFGGKDIRIALAK</sequence>
<evidence type="ECO:0000313" key="9">
    <source>
        <dbReference type="EMBL" id="VGO16879.1"/>
    </source>
</evidence>
<evidence type="ECO:0000313" key="10">
    <source>
        <dbReference type="Proteomes" id="UP000366872"/>
    </source>
</evidence>
<evidence type="ECO:0000256" key="4">
    <source>
        <dbReference type="ARBA" id="ARBA00022475"/>
    </source>
</evidence>
<accession>A0A6C2UAG3</accession>
<feature type="transmembrane region" description="Helical" evidence="8">
    <location>
        <begin position="90"/>
        <end position="109"/>
    </location>
</feature>
<evidence type="ECO:0000256" key="2">
    <source>
        <dbReference type="ARBA" id="ARBA00009617"/>
    </source>
</evidence>
<dbReference type="InterPro" id="IPR039672">
    <property type="entry name" value="MFS_2"/>
</dbReference>
<keyword evidence="4" id="KW-1003">Cell membrane</keyword>
<dbReference type="PROSITE" id="PS00872">
    <property type="entry name" value="NA_GALACTOSIDE_SYMP"/>
    <property type="match status" value="1"/>
</dbReference>
<evidence type="ECO:0000256" key="5">
    <source>
        <dbReference type="ARBA" id="ARBA00022692"/>
    </source>
</evidence>
<keyword evidence="7 8" id="KW-0472">Membrane</keyword>
<protein>
    <submittedName>
        <fullName evidence="9">Melibiose carrier protein</fullName>
    </submittedName>
</protein>
<dbReference type="GO" id="GO:0005886">
    <property type="term" value="C:plasma membrane"/>
    <property type="evidence" value="ECO:0007669"/>
    <property type="project" value="UniProtKB-SubCell"/>
</dbReference>
<keyword evidence="6 8" id="KW-1133">Transmembrane helix</keyword>
<gene>
    <name evidence="9" type="primary">melB_4</name>
    <name evidence="9" type="ORF">PDESU_05471</name>
</gene>
<dbReference type="Proteomes" id="UP000366872">
    <property type="component" value="Unassembled WGS sequence"/>
</dbReference>
<keyword evidence="3" id="KW-0813">Transport</keyword>
<evidence type="ECO:0000256" key="6">
    <source>
        <dbReference type="ARBA" id="ARBA00022989"/>
    </source>
</evidence>
<feature type="transmembrane region" description="Helical" evidence="8">
    <location>
        <begin position="190"/>
        <end position="210"/>
    </location>
</feature>
<dbReference type="PANTHER" id="PTHR11328">
    <property type="entry name" value="MAJOR FACILITATOR SUPERFAMILY DOMAIN-CONTAINING PROTEIN"/>
    <property type="match status" value="1"/>
</dbReference>
<dbReference type="AlphaFoldDB" id="A0A6C2UAG3"/>
<keyword evidence="5 8" id="KW-0812">Transmembrane</keyword>
<evidence type="ECO:0000256" key="3">
    <source>
        <dbReference type="ARBA" id="ARBA00022448"/>
    </source>
</evidence>
<reference evidence="9 10" key="1">
    <citation type="submission" date="2019-04" db="EMBL/GenBank/DDBJ databases">
        <authorList>
            <person name="Van Vliet M D."/>
        </authorList>
    </citation>
    <scope>NUCLEOTIDE SEQUENCE [LARGE SCALE GENOMIC DNA]</scope>
    <source>
        <strain evidence="9 10">F1</strain>
    </source>
</reference>
<keyword evidence="10" id="KW-1185">Reference proteome</keyword>
<dbReference type="RefSeq" id="WP_136082398.1">
    <property type="nucleotide sequence ID" value="NZ_CAAHFG010000004.1"/>
</dbReference>
<evidence type="ECO:0000256" key="7">
    <source>
        <dbReference type="ARBA" id="ARBA00023136"/>
    </source>
</evidence>
<dbReference type="SUPFAM" id="SSF103473">
    <property type="entry name" value="MFS general substrate transporter"/>
    <property type="match status" value="1"/>
</dbReference>
<dbReference type="GO" id="GO:0008643">
    <property type="term" value="P:carbohydrate transport"/>
    <property type="evidence" value="ECO:0007669"/>
    <property type="project" value="InterPro"/>
</dbReference>
<comment type="similarity">
    <text evidence="2">Belongs to the sodium:galactoside symporter (TC 2.A.2) family.</text>
</comment>
<proteinExistence type="inferred from homology"/>
<dbReference type="Gene3D" id="1.20.1250.20">
    <property type="entry name" value="MFS general substrate transporter like domains"/>
    <property type="match status" value="1"/>
</dbReference>
<dbReference type="InterPro" id="IPR018043">
    <property type="entry name" value="Na/Gal_symport_CS"/>
</dbReference>